<dbReference type="STRING" id="418495.SAMN05216215_103814"/>
<dbReference type="AlphaFoldDB" id="A0A1H3NIH4"/>
<evidence type="ECO:0000313" key="1">
    <source>
        <dbReference type="EMBL" id="SDY88726.1"/>
    </source>
</evidence>
<dbReference type="Proteomes" id="UP000199529">
    <property type="component" value="Unassembled WGS sequence"/>
</dbReference>
<dbReference type="EMBL" id="FNOK01000038">
    <property type="protein sequence ID" value="SDY88726.1"/>
    <property type="molecule type" value="Genomic_DNA"/>
</dbReference>
<reference evidence="2" key="1">
    <citation type="submission" date="2016-10" db="EMBL/GenBank/DDBJ databases">
        <authorList>
            <person name="Varghese N."/>
            <person name="Submissions S."/>
        </authorList>
    </citation>
    <scope>NUCLEOTIDE SEQUENCE [LARGE SCALE GENOMIC DNA]</scope>
    <source>
        <strain evidence="2">CGMCC 4.3530</strain>
    </source>
</reference>
<protein>
    <submittedName>
        <fullName evidence="1">Uncharacterized protein</fullName>
    </submittedName>
</protein>
<evidence type="ECO:0000313" key="2">
    <source>
        <dbReference type="Proteomes" id="UP000199529"/>
    </source>
</evidence>
<organism evidence="1 2">
    <name type="scientific">Saccharopolyspora shandongensis</name>
    <dbReference type="NCBI Taxonomy" id="418495"/>
    <lineage>
        <taxon>Bacteria</taxon>
        <taxon>Bacillati</taxon>
        <taxon>Actinomycetota</taxon>
        <taxon>Actinomycetes</taxon>
        <taxon>Pseudonocardiales</taxon>
        <taxon>Pseudonocardiaceae</taxon>
        <taxon>Saccharopolyspora</taxon>
    </lineage>
</organism>
<gene>
    <name evidence="1" type="ORF">SAMN05216215_103814</name>
</gene>
<proteinExistence type="predicted"/>
<name>A0A1H3NIH4_9PSEU</name>
<keyword evidence="2" id="KW-1185">Reference proteome</keyword>
<accession>A0A1H3NIH4</accession>
<sequence length="37" mass="4937">MWKRLLERRQYRREWAAMRKQRKRVDLRKWPVPWGLR</sequence>